<keyword evidence="2" id="KW-1185">Reference proteome</keyword>
<name>A0A511QJI1_9VIBR</name>
<dbReference type="AlphaFoldDB" id="A0A511QJI1"/>
<evidence type="ECO:0000313" key="2">
    <source>
        <dbReference type="Proteomes" id="UP000321922"/>
    </source>
</evidence>
<dbReference type="EMBL" id="BJXJ01000058">
    <property type="protein sequence ID" value="GEM77485.1"/>
    <property type="molecule type" value="Genomic_DNA"/>
</dbReference>
<gene>
    <name evidence="1" type="ORF">VSA01S_35970</name>
</gene>
<dbReference type="Proteomes" id="UP000321922">
    <property type="component" value="Unassembled WGS sequence"/>
</dbReference>
<organism evidence="1 2">
    <name type="scientific">Vibrio sagamiensis NBRC 104589</name>
    <dbReference type="NCBI Taxonomy" id="1219064"/>
    <lineage>
        <taxon>Bacteria</taxon>
        <taxon>Pseudomonadati</taxon>
        <taxon>Pseudomonadota</taxon>
        <taxon>Gammaproteobacteria</taxon>
        <taxon>Vibrionales</taxon>
        <taxon>Vibrionaceae</taxon>
        <taxon>Vibrio</taxon>
    </lineage>
</organism>
<proteinExistence type="predicted"/>
<evidence type="ECO:0000313" key="1">
    <source>
        <dbReference type="EMBL" id="GEM77485.1"/>
    </source>
</evidence>
<reference evidence="1 2" key="1">
    <citation type="submission" date="2019-07" db="EMBL/GenBank/DDBJ databases">
        <title>Whole genome shotgun sequence of Vibrio sagamiensis NBRC 104589.</title>
        <authorList>
            <person name="Hosoyama A."/>
            <person name="Uohara A."/>
            <person name="Ohji S."/>
            <person name="Ichikawa N."/>
        </authorList>
    </citation>
    <scope>NUCLEOTIDE SEQUENCE [LARGE SCALE GENOMIC DNA]</scope>
    <source>
        <strain evidence="1 2">NBRC 104589</strain>
    </source>
</reference>
<accession>A0A511QJI1</accession>
<protein>
    <submittedName>
        <fullName evidence="1">Uncharacterized protein</fullName>
    </submittedName>
</protein>
<sequence length="59" mass="7031">MIKSLLFILVSFLLPFTIICHASGFVKKDSFKKNYLEDFKATCQMDDNLNIYDFRPFRF</sequence>
<comment type="caution">
    <text evidence="1">The sequence shown here is derived from an EMBL/GenBank/DDBJ whole genome shotgun (WGS) entry which is preliminary data.</text>
</comment>